<feature type="transmembrane region" description="Helical" evidence="1">
    <location>
        <begin position="201"/>
        <end position="218"/>
    </location>
</feature>
<feature type="transmembrane region" description="Helical" evidence="1">
    <location>
        <begin position="6"/>
        <end position="26"/>
    </location>
</feature>
<keyword evidence="1" id="KW-1133">Transmembrane helix</keyword>
<feature type="transmembrane region" description="Helical" evidence="1">
    <location>
        <begin position="76"/>
        <end position="97"/>
    </location>
</feature>
<feature type="transmembrane region" description="Helical" evidence="1">
    <location>
        <begin position="307"/>
        <end position="325"/>
    </location>
</feature>
<evidence type="ECO:0000313" key="4">
    <source>
        <dbReference type="Proteomes" id="UP000683583"/>
    </source>
</evidence>
<dbReference type="EMBL" id="CP077290">
    <property type="protein sequence ID" value="QXA50741.1"/>
    <property type="molecule type" value="Genomic_DNA"/>
</dbReference>
<evidence type="ECO:0000259" key="2">
    <source>
        <dbReference type="Pfam" id="PF01757"/>
    </source>
</evidence>
<keyword evidence="4" id="KW-1185">Reference proteome</keyword>
<reference evidence="3 4" key="1">
    <citation type="submission" date="2021-06" db="EMBL/GenBank/DDBJ databases">
        <title>FDA dAtabase for Regulatory Grade micrObial Sequences (FDA-ARGOS): Supporting development and validation of Infectious Disease Dx tests.</title>
        <authorList>
            <person name="Sproer C."/>
            <person name="Gronow S."/>
            <person name="Severitt S."/>
            <person name="Schroder I."/>
            <person name="Tallon L."/>
            <person name="Sadzewicz L."/>
            <person name="Zhao X."/>
            <person name="Boylan J."/>
            <person name="Ott S."/>
            <person name="Bowen H."/>
            <person name="Vavikolanu K."/>
            <person name="Mehta A."/>
            <person name="Aluvathingal J."/>
            <person name="Nadendla S."/>
            <person name="Lowell S."/>
            <person name="Myers T."/>
            <person name="Yan Y."/>
        </authorList>
    </citation>
    <scope>NUCLEOTIDE SEQUENCE [LARGE SCALE GENOMIC DNA]</scope>
    <source>
        <strain evidence="3 4">FDAARGOS 1428</strain>
    </source>
</reference>
<protein>
    <submittedName>
        <fullName evidence="3">Acyltransferase</fullName>
    </submittedName>
</protein>
<dbReference type="GO" id="GO:0016746">
    <property type="term" value="F:acyltransferase activity"/>
    <property type="evidence" value="ECO:0007669"/>
    <property type="project" value="UniProtKB-KW"/>
</dbReference>
<dbReference type="RefSeq" id="WP_088207766.1">
    <property type="nucleotide sequence ID" value="NZ_CP077290.1"/>
</dbReference>
<sequence>MSVYYSLCLFTACLTIALALFSLPIFRFIDEDTIKARSNSLDGMRFFLASFVVFHHLDCAYTYITTGKWRPTSEWLVYMGKYGVALFFMTTAFLFWGKVRNSQSVDWVELYKKRFFRIVPLAFFCSMIALIMLFSFTESKPLSFEIISNSLAWFDGGLWNSKPAVTTFDKSWMALAGVTWTLRWEWIFYFTLPLLFMFNKWSIELAIVLFGFSIYFLPDITRDAYLWSYFFAGMLCRELKEKIQLTKNQANILLVATILLVLLAQPEIFRSPEKFFLITIFFAIVSGANLFGLLTTTASKRLGAISYSLYLTQGLILFPVSLYFSHQNDFTLDIKSMIIFTSSYVLICFISSLTFHFIERPFMNGFKVKNRNNFKGMTFK</sequence>
<keyword evidence="3" id="KW-0012">Acyltransferase</keyword>
<dbReference type="InterPro" id="IPR050879">
    <property type="entry name" value="Acyltransferase_3"/>
</dbReference>
<feature type="transmembrane region" description="Helical" evidence="1">
    <location>
        <begin position="252"/>
        <end position="269"/>
    </location>
</feature>
<name>A0ABX8KPF0_9ENTR</name>
<proteinExistence type="predicted"/>
<evidence type="ECO:0000313" key="3">
    <source>
        <dbReference type="EMBL" id="QXA50741.1"/>
    </source>
</evidence>
<organism evidence="3 4">
    <name type="scientific">Enterobacter cancerogenus</name>
    <dbReference type="NCBI Taxonomy" id="69218"/>
    <lineage>
        <taxon>Bacteria</taxon>
        <taxon>Pseudomonadati</taxon>
        <taxon>Pseudomonadota</taxon>
        <taxon>Gammaproteobacteria</taxon>
        <taxon>Enterobacterales</taxon>
        <taxon>Enterobacteriaceae</taxon>
        <taxon>Enterobacter</taxon>
        <taxon>Enterobacter cloacae complex</taxon>
    </lineage>
</organism>
<keyword evidence="1" id="KW-0812">Transmembrane</keyword>
<dbReference type="Pfam" id="PF01757">
    <property type="entry name" value="Acyl_transf_3"/>
    <property type="match status" value="1"/>
</dbReference>
<keyword evidence="1" id="KW-0472">Membrane</keyword>
<feature type="transmembrane region" description="Helical" evidence="1">
    <location>
        <begin position="337"/>
        <end position="358"/>
    </location>
</feature>
<feature type="transmembrane region" description="Helical" evidence="1">
    <location>
        <begin position="46"/>
        <end position="64"/>
    </location>
</feature>
<gene>
    <name evidence="3" type="ORF">I6L58_06825</name>
</gene>
<dbReference type="PANTHER" id="PTHR23028">
    <property type="entry name" value="ACETYLTRANSFERASE"/>
    <property type="match status" value="1"/>
</dbReference>
<accession>A0ABX8KPF0</accession>
<dbReference type="InterPro" id="IPR002656">
    <property type="entry name" value="Acyl_transf_3_dom"/>
</dbReference>
<keyword evidence="3" id="KW-0808">Transferase</keyword>
<feature type="transmembrane region" description="Helical" evidence="1">
    <location>
        <begin position="118"/>
        <end position="136"/>
    </location>
</feature>
<dbReference type="Proteomes" id="UP000683583">
    <property type="component" value="Chromosome"/>
</dbReference>
<evidence type="ECO:0000256" key="1">
    <source>
        <dbReference type="SAM" id="Phobius"/>
    </source>
</evidence>
<feature type="transmembrane region" description="Helical" evidence="1">
    <location>
        <begin position="275"/>
        <end position="295"/>
    </location>
</feature>
<feature type="domain" description="Acyltransferase 3" evidence="2">
    <location>
        <begin position="39"/>
        <end position="353"/>
    </location>
</feature>